<dbReference type="PANTHER" id="PTHR35020">
    <property type="entry name" value="N-ACETYLGLUCOSAMINE-INDUCED PROTEIN 1"/>
    <property type="match status" value="1"/>
</dbReference>
<accession>A0A9W7XNV4</accession>
<comment type="caution">
    <text evidence="1">The sequence shown here is derived from an EMBL/GenBank/DDBJ whole genome shotgun (WGS) entry which is preliminary data.</text>
</comment>
<evidence type="ECO:0000313" key="1">
    <source>
        <dbReference type="EMBL" id="KAJ1647054.1"/>
    </source>
</evidence>
<dbReference type="InterPro" id="IPR022036">
    <property type="entry name" value="DUF3605"/>
</dbReference>
<dbReference type="GO" id="GO:0006044">
    <property type="term" value="P:N-acetylglucosamine metabolic process"/>
    <property type="evidence" value="ECO:0007669"/>
    <property type="project" value="TreeGrafter"/>
</dbReference>
<keyword evidence="2" id="KW-1185">Reference proteome</keyword>
<reference evidence="1" key="1">
    <citation type="submission" date="2022-07" db="EMBL/GenBank/DDBJ databases">
        <title>Phylogenomic reconstructions and comparative analyses of Kickxellomycotina fungi.</title>
        <authorList>
            <person name="Reynolds N.K."/>
            <person name="Stajich J.E."/>
            <person name="Barry K."/>
            <person name="Grigoriev I.V."/>
            <person name="Crous P."/>
            <person name="Smith M.E."/>
        </authorList>
    </citation>
    <scope>NUCLEOTIDE SEQUENCE</scope>
    <source>
        <strain evidence="1">NBRC 105413</strain>
    </source>
</reference>
<dbReference type="AlphaFoldDB" id="A0A9W7XNV4"/>
<organism evidence="1 2">
    <name type="scientific">Coemansia asiatica</name>
    <dbReference type="NCBI Taxonomy" id="1052880"/>
    <lineage>
        <taxon>Eukaryota</taxon>
        <taxon>Fungi</taxon>
        <taxon>Fungi incertae sedis</taxon>
        <taxon>Zoopagomycota</taxon>
        <taxon>Kickxellomycotina</taxon>
        <taxon>Kickxellomycetes</taxon>
        <taxon>Kickxellales</taxon>
        <taxon>Kickxellaceae</taxon>
        <taxon>Coemansia</taxon>
    </lineage>
</organism>
<sequence length="206" mass="22568">MAASQIKVGSRCGSTAGGVGVDVGGAPRKLSSLSSLPKRAKATRIAMGRHLCVTEPVPWQEVKNAIDSEDVEPLGRSVEMQTIYQKYVAHVNAEYGSVASYLMQHALADFIGQGLSANEDENFLFWINEFPYSLGDGVEHWVLWSRRQLQPGFVPPETAVRVIKAKFGNSAEWRYFVNAVAKQSVPQLSHAHVLVKRAQASIESLS</sequence>
<evidence type="ECO:0000313" key="2">
    <source>
        <dbReference type="Proteomes" id="UP001145021"/>
    </source>
</evidence>
<dbReference type="EMBL" id="JANBOH010000040">
    <property type="protein sequence ID" value="KAJ1647054.1"/>
    <property type="molecule type" value="Genomic_DNA"/>
</dbReference>
<gene>
    <name evidence="1" type="ORF">LPJ64_001518</name>
</gene>
<name>A0A9W7XNV4_9FUNG</name>
<dbReference type="Pfam" id="PF12239">
    <property type="entry name" value="DUF3605"/>
    <property type="match status" value="1"/>
</dbReference>
<proteinExistence type="predicted"/>
<dbReference type="PANTHER" id="PTHR35020:SF2">
    <property type="entry name" value="N-ACETYLGLUCOSAMINE-INDUCED PROTEIN 1"/>
    <property type="match status" value="1"/>
</dbReference>
<dbReference type="GO" id="GO:0005737">
    <property type="term" value="C:cytoplasm"/>
    <property type="evidence" value="ECO:0007669"/>
    <property type="project" value="TreeGrafter"/>
</dbReference>
<protein>
    <submittedName>
        <fullName evidence="1">Uncharacterized protein</fullName>
    </submittedName>
</protein>
<dbReference type="Proteomes" id="UP001145021">
    <property type="component" value="Unassembled WGS sequence"/>
</dbReference>